<dbReference type="Pfam" id="PF01569">
    <property type="entry name" value="PAP2"/>
    <property type="match status" value="1"/>
</dbReference>
<dbReference type="GO" id="GO:0050380">
    <property type="term" value="F:undecaprenyl-diphosphatase activity"/>
    <property type="evidence" value="ECO:0007669"/>
    <property type="project" value="UniProtKB-EC"/>
</dbReference>
<dbReference type="RefSeq" id="WP_064593896.1">
    <property type="nucleotide sequence ID" value="NZ_CP134782.1"/>
</dbReference>
<dbReference type="EC" id="3.6.1.27" evidence="1"/>
<dbReference type="PANTHER" id="PTHR14969:SF54">
    <property type="entry name" value="PHOSPHATIDYLGLYCEROPHOSPHATASE B"/>
    <property type="match status" value="1"/>
</dbReference>
<sequence>MPAQARRILAGMLLLILLPVAVMLSNWHWQPNSYPAWLLPLFWLTETVTQPFGILTHCILCGWFLWHLRCRLKPAMLLLFLLGSAILAGQGIKSVIKERVQEPRPYVVWLEQQHQVSVEQFYNLPRRQRAALVDQQLSSMALPPWLRNHWEKETGFAFPSGHTMFAASWALLAIGLLWPRGHRTSVILITGWAVGVMASRLALGMHWPQDLLMATGISTAIALIACWLAQRWCSGLAVPPDQSET</sequence>
<dbReference type="Proteomes" id="UP000078225">
    <property type="component" value="Unassembled WGS sequence"/>
</dbReference>
<dbReference type="SMART" id="SM00014">
    <property type="entry name" value="acidPPc"/>
    <property type="match status" value="1"/>
</dbReference>
<accession>A0A1B7L7Z7</accession>
<reference evidence="7" key="1">
    <citation type="submission" date="2016-05" db="EMBL/GenBank/DDBJ databases">
        <authorList>
            <person name="Behera P."/>
            <person name="Vaishampayan P."/>
            <person name="Singh N."/>
            <person name="Raina V."/>
            <person name="Suar M."/>
            <person name="Pattnaik A."/>
            <person name="Rastogi G."/>
        </authorList>
    </citation>
    <scope>NUCLEOTIDE SEQUENCE [LARGE SCALE GENOMIC DNA]</scope>
    <source>
        <strain evidence="7">MP23</strain>
    </source>
</reference>
<dbReference type="CDD" id="cd01610">
    <property type="entry name" value="PAP2_like"/>
    <property type="match status" value="1"/>
</dbReference>
<keyword evidence="4" id="KW-1133">Transmembrane helix</keyword>
<dbReference type="GO" id="GO:0005886">
    <property type="term" value="C:plasma membrane"/>
    <property type="evidence" value="ECO:0007669"/>
    <property type="project" value="TreeGrafter"/>
</dbReference>
<proteinExistence type="predicted"/>
<keyword evidence="4" id="KW-0812">Transmembrane</keyword>
<feature type="domain" description="Phosphatidic acid phosphatase type 2/haloperoxidase" evidence="5">
    <location>
        <begin position="77"/>
        <end position="226"/>
    </location>
</feature>
<dbReference type="NCBIfam" id="NF007975">
    <property type="entry name" value="PRK10699.1"/>
    <property type="match status" value="1"/>
</dbReference>
<dbReference type="PANTHER" id="PTHR14969">
    <property type="entry name" value="SPHINGOSINE-1-PHOSPHATE PHOSPHOHYDROLASE"/>
    <property type="match status" value="1"/>
</dbReference>
<evidence type="ECO:0000256" key="2">
    <source>
        <dbReference type="ARBA" id="ARBA00032707"/>
    </source>
</evidence>
<name>A0A1B7L7Z7_9ENTR</name>
<dbReference type="AlphaFoldDB" id="A0A1B7L7Z7"/>
<comment type="catalytic activity">
    <reaction evidence="3">
        <text>di-trans,octa-cis-undecaprenyl diphosphate + H2O = di-trans,octa-cis-undecaprenyl phosphate + phosphate + H(+)</text>
        <dbReference type="Rhea" id="RHEA:28094"/>
        <dbReference type="ChEBI" id="CHEBI:15377"/>
        <dbReference type="ChEBI" id="CHEBI:15378"/>
        <dbReference type="ChEBI" id="CHEBI:43474"/>
        <dbReference type="ChEBI" id="CHEBI:58405"/>
        <dbReference type="ChEBI" id="CHEBI:60392"/>
        <dbReference type="EC" id="3.6.1.27"/>
    </reaction>
</comment>
<dbReference type="STRING" id="1691903.A9B99_01270"/>
<evidence type="ECO:0000256" key="4">
    <source>
        <dbReference type="SAM" id="Phobius"/>
    </source>
</evidence>
<evidence type="ECO:0000259" key="5">
    <source>
        <dbReference type="SMART" id="SM00014"/>
    </source>
</evidence>
<evidence type="ECO:0000256" key="3">
    <source>
        <dbReference type="ARBA" id="ARBA00047594"/>
    </source>
</evidence>
<dbReference type="EMBL" id="LYRP01000001">
    <property type="protein sequence ID" value="OAT78395.1"/>
    <property type="molecule type" value="Genomic_DNA"/>
</dbReference>
<dbReference type="Gene3D" id="1.20.144.10">
    <property type="entry name" value="Phosphatidic acid phosphatase type 2/haloperoxidase"/>
    <property type="match status" value="1"/>
</dbReference>
<evidence type="ECO:0000256" key="1">
    <source>
        <dbReference type="ARBA" id="ARBA00012374"/>
    </source>
</evidence>
<feature type="transmembrane region" description="Helical" evidence="4">
    <location>
        <begin position="185"/>
        <end position="205"/>
    </location>
</feature>
<dbReference type="InterPro" id="IPR000326">
    <property type="entry name" value="PAP2/HPO"/>
</dbReference>
<keyword evidence="4" id="KW-0472">Membrane</keyword>
<gene>
    <name evidence="6" type="ORF">A9B99_01270</name>
</gene>
<evidence type="ECO:0000313" key="6">
    <source>
        <dbReference type="EMBL" id="OAT78395.1"/>
    </source>
</evidence>
<feature type="transmembrane region" description="Helical" evidence="4">
    <location>
        <begin position="156"/>
        <end position="178"/>
    </location>
</feature>
<comment type="caution">
    <text evidence="6">The sequence shown here is derived from an EMBL/GenBank/DDBJ whole genome shotgun (WGS) entry which is preliminary data.</text>
</comment>
<evidence type="ECO:0000313" key="7">
    <source>
        <dbReference type="Proteomes" id="UP000078225"/>
    </source>
</evidence>
<keyword evidence="7" id="KW-1185">Reference proteome</keyword>
<dbReference type="OrthoDB" id="5586741at2"/>
<protein>
    <recommendedName>
        <fullName evidence="1">undecaprenyl-diphosphate phosphatase</fullName>
        <ecNumber evidence="1">3.6.1.27</ecNumber>
    </recommendedName>
    <alternativeName>
        <fullName evidence="2">Undecaprenyl pyrophosphate phosphatase</fullName>
    </alternativeName>
</protein>
<feature type="transmembrane region" description="Helical" evidence="4">
    <location>
        <begin position="47"/>
        <end position="68"/>
    </location>
</feature>
<feature type="transmembrane region" description="Helical" evidence="4">
    <location>
        <begin position="211"/>
        <end position="229"/>
    </location>
</feature>
<feature type="transmembrane region" description="Helical" evidence="4">
    <location>
        <begin position="75"/>
        <end position="96"/>
    </location>
</feature>
<dbReference type="InterPro" id="IPR036938">
    <property type="entry name" value="PAP2/HPO_sf"/>
</dbReference>
<organism evidence="6 7">
    <name type="scientific">Mangrovibacter phragmitis</name>
    <dbReference type="NCBI Taxonomy" id="1691903"/>
    <lineage>
        <taxon>Bacteria</taxon>
        <taxon>Pseudomonadati</taxon>
        <taxon>Pseudomonadota</taxon>
        <taxon>Gammaproteobacteria</taxon>
        <taxon>Enterobacterales</taxon>
        <taxon>Enterobacteriaceae</taxon>
        <taxon>Mangrovibacter</taxon>
    </lineage>
</organism>
<dbReference type="SUPFAM" id="SSF48317">
    <property type="entry name" value="Acid phosphatase/Vanadium-dependent haloperoxidase"/>
    <property type="match status" value="1"/>
</dbReference>